<accession>A0A6J5M9J1</accession>
<protein>
    <submittedName>
        <fullName evidence="1">Uncharacterized protein</fullName>
    </submittedName>
</protein>
<gene>
    <name evidence="1" type="ORF">UFOVP427_1</name>
</gene>
<evidence type="ECO:0000313" key="1">
    <source>
        <dbReference type="EMBL" id="CAB4141993.1"/>
    </source>
</evidence>
<sequence length="59" mass="6814">KMYAGLKSNFIYGVDLESDTETFELYFDPSTRNYKFVWEANIGAQVAFLDQVVYYNLGA</sequence>
<name>A0A6J5M9J1_9CAUD</name>
<reference evidence="1" key="1">
    <citation type="submission" date="2020-04" db="EMBL/GenBank/DDBJ databases">
        <authorList>
            <person name="Chiriac C."/>
            <person name="Salcher M."/>
            <person name="Ghai R."/>
            <person name="Kavagutti S V."/>
        </authorList>
    </citation>
    <scope>NUCLEOTIDE SEQUENCE</scope>
</reference>
<proteinExistence type="predicted"/>
<dbReference type="EMBL" id="LR796400">
    <property type="protein sequence ID" value="CAB4141993.1"/>
    <property type="molecule type" value="Genomic_DNA"/>
</dbReference>
<organism evidence="1">
    <name type="scientific">uncultured Caudovirales phage</name>
    <dbReference type="NCBI Taxonomy" id="2100421"/>
    <lineage>
        <taxon>Viruses</taxon>
        <taxon>Duplodnaviria</taxon>
        <taxon>Heunggongvirae</taxon>
        <taxon>Uroviricota</taxon>
        <taxon>Caudoviricetes</taxon>
        <taxon>Peduoviridae</taxon>
        <taxon>Maltschvirus</taxon>
        <taxon>Maltschvirus maltsch</taxon>
    </lineage>
</organism>
<feature type="non-terminal residue" evidence="1">
    <location>
        <position position="1"/>
    </location>
</feature>